<evidence type="ECO:0000313" key="4">
    <source>
        <dbReference type="Proteomes" id="UP000249130"/>
    </source>
</evidence>
<keyword evidence="1" id="KW-0479">Metal-binding</keyword>
<evidence type="ECO:0000313" key="3">
    <source>
        <dbReference type="EMBL" id="RAI46188.1"/>
    </source>
</evidence>
<comment type="caution">
    <text evidence="3">The sequence shown here is derived from an EMBL/GenBank/DDBJ whole genome shotgun (WGS) entry which is preliminary data.</text>
</comment>
<dbReference type="EMBL" id="NPEX01000001">
    <property type="protein sequence ID" value="RAI46188.1"/>
    <property type="molecule type" value="Genomic_DNA"/>
</dbReference>
<accession>A0A327LEE2</accession>
<evidence type="ECO:0000256" key="1">
    <source>
        <dbReference type="ARBA" id="ARBA00022723"/>
    </source>
</evidence>
<dbReference type="PANTHER" id="PTHR43084">
    <property type="entry name" value="PERSULFIDE DIOXYGENASE ETHE1"/>
    <property type="match status" value="1"/>
</dbReference>
<name>A0A327LEE2_9BRAD</name>
<keyword evidence="4" id="KW-1185">Reference proteome</keyword>
<proteinExistence type="predicted"/>
<dbReference type="Pfam" id="PF00753">
    <property type="entry name" value="Lactamase_B"/>
    <property type="match status" value="1"/>
</dbReference>
<evidence type="ECO:0000259" key="2">
    <source>
        <dbReference type="SMART" id="SM00849"/>
    </source>
</evidence>
<dbReference type="GO" id="GO:0016787">
    <property type="term" value="F:hydrolase activity"/>
    <property type="evidence" value="ECO:0007669"/>
    <property type="project" value="UniProtKB-KW"/>
</dbReference>
<dbReference type="InterPro" id="IPR036866">
    <property type="entry name" value="RibonucZ/Hydroxyglut_hydro"/>
</dbReference>
<dbReference type="InterPro" id="IPR051682">
    <property type="entry name" value="Mito_Persulfide_Diox"/>
</dbReference>
<dbReference type="GO" id="GO:0006749">
    <property type="term" value="P:glutathione metabolic process"/>
    <property type="evidence" value="ECO:0007669"/>
    <property type="project" value="InterPro"/>
</dbReference>
<dbReference type="OrthoDB" id="9784009at2"/>
<dbReference type="Gene3D" id="3.60.15.10">
    <property type="entry name" value="Ribonuclease Z/Hydroxyacylglutathione hydrolase-like"/>
    <property type="match status" value="1"/>
</dbReference>
<dbReference type="SMART" id="SM00849">
    <property type="entry name" value="Lactamase_B"/>
    <property type="match status" value="1"/>
</dbReference>
<sequence length="302" mass="33305">MATQNASKPNGPPIVNGFFEKRTSSVQYVVADPKTKRCAIIDPVLDFDPKSGATGSRSADELLAYIAREGYQIEWILDTHPHADHFSAAGYLKDRTGVPTAIGEKVVEVQKLWQGIYNIAGCCPADGSQWDKLFADGERFMIGNMNVEVLFTPGHTLASIAYVIGDAAFIHDTIFMPDGGTARADFPGGSARELWRSIQRILALPDDTRLFTGHDYCPGGRKPAWESTVGQQKAENIHLKRAKTEEEFVALREARDRELPMPKLILHSLQVNIRGGRLPEPEDNGKCYLKIPLDALDGAAWD</sequence>
<dbReference type="SUPFAM" id="SSF56281">
    <property type="entry name" value="Metallo-hydrolase/oxidoreductase"/>
    <property type="match status" value="1"/>
</dbReference>
<dbReference type="GO" id="GO:0050313">
    <property type="term" value="F:sulfur dioxygenase activity"/>
    <property type="evidence" value="ECO:0007669"/>
    <property type="project" value="InterPro"/>
</dbReference>
<dbReference type="InterPro" id="IPR044528">
    <property type="entry name" value="POD-like_MBL-fold"/>
</dbReference>
<dbReference type="Proteomes" id="UP000249130">
    <property type="component" value="Unassembled WGS sequence"/>
</dbReference>
<gene>
    <name evidence="3" type="ORF">CH341_00360</name>
</gene>
<reference evidence="3 4" key="1">
    <citation type="submission" date="2017-07" db="EMBL/GenBank/DDBJ databases">
        <title>Draft Genome Sequences of Select Purple Nonsulfur Bacteria.</title>
        <authorList>
            <person name="Lasarre B."/>
            <person name="Mckinlay J.B."/>
        </authorList>
    </citation>
    <scope>NUCLEOTIDE SEQUENCE [LARGE SCALE GENOMIC DNA]</scope>
    <source>
        <strain evidence="3 4">DSM 5909</strain>
    </source>
</reference>
<dbReference type="GO" id="GO:0070813">
    <property type="term" value="P:hydrogen sulfide metabolic process"/>
    <property type="evidence" value="ECO:0007669"/>
    <property type="project" value="TreeGrafter"/>
</dbReference>
<feature type="domain" description="Metallo-beta-lactamase" evidence="2">
    <location>
        <begin position="24"/>
        <end position="214"/>
    </location>
</feature>
<dbReference type="InterPro" id="IPR001279">
    <property type="entry name" value="Metallo-B-lactamas"/>
</dbReference>
<dbReference type="GO" id="GO:0046872">
    <property type="term" value="F:metal ion binding"/>
    <property type="evidence" value="ECO:0007669"/>
    <property type="project" value="UniProtKB-KW"/>
</dbReference>
<dbReference type="RefSeq" id="WP_111417048.1">
    <property type="nucleotide sequence ID" value="NZ_NPEX01000001.1"/>
</dbReference>
<dbReference type="AlphaFoldDB" id="A0A327LEE2"/>
<dbReference type="PANTHER" id="PTHR43084:SF1">
    <property type="entry name" value="PERSULFIDE DIOXYGENASE ETHE1, MITOCHONDRIAL"/>
    <property type="match status" value="1"/>
</dbReference>
<dbReference type="CDD" id="cd07724">
    <property type="entry name" value="POD-like_MBL-fold"/>
    <property type="match status" value="1"/>
</dbReference>
<keyword evidence="3" id="KW-0378">Hydrolase</keyword>
<organism evidence="3 4">
    <name type="scientific">Rhodoplanes roseus</name>
    <dbReference type="NCBI Taxonomy" id="29409"/>
    <lineage>
        <taxon>Bacteria</taxon>
        <taxon>Pseudomonadati</taxon>
        <taxon>Pseudomonadota</taxon>
        <taxon>Alphaproteobacteria</taxon>
        <taxon>Hyphomicrobiales</taxon>
        <taxon>Nitrobacteraceae</taxon>
        <taxon>Rhodoplanes</taxon>
    </lineage>
</organism>
<protein>
    <submittedName>
        <fullName evidence="3">MBL fold metallo-hydrolase</fullName>
    </submittedName>
</protein>